<evidence type="ECO:0000256" key="5">
    <source>
        <dbReference type="SAM" id="MobiDB-lite"/>
    </source>
</evidence>
<keyword evidence="4 6" id="KW-0472">Membrane</keyword>
<name>F2U120_SALR5</name>
<feature type="transmembrane region" description="Helical" evidence="6">
    <location>
        <begin position="161"/>
        <end position="184"/>
    </location>
</feature>
<dbReference type="InParanoid" id="F2U120"/>
<dbReference type="OMA" id="NIWIMIL"/>
<dbReference type="EMBL" id="GL832958">
    <property type="protein sequence ID" value="EGD80594.1"/>
    <property type="molecule type" value="Genomic_DNA"/>
</dbReference>
<evidence type="ECO:0000313" key="9">
    <source>
        <dbReference type="Proteomes" id="UP000007799"/>
    </source>
</evidence>
<dbReference type="FunCoup" id="F2U120">
    <property type="interactions" value="122"/>
</dbReference>
<dbReference type="GO" id="GO:0016020">
    <property type="term" value="C:membrane"/>
    <property type="evidence" value="ECO:0007669"/>
    <property type="project" value="UniProtKB-SubCell"/>
</dbReference>
<dbReference type="PANTHER" id="PTHR11132">
    <property type="entry name" value="SOLUTE CARRIER FAMILY 35"/>
    <property type="match status" value="1"/>
</dbReference>
<dbReference type="OrthoDB" id="6418713at2759"/>
<dbReference type="InterPro" id="IPR050186">
    <property type="entry name" value="TPT_transporter"/>
</dbReference>
<evidence type="ECO:0000256" key="1">
    <source>
        <dbReference type="ARBA" id="ARBA00004141"/>
    </source>
</evidence>
<organism evidence="9">
    <name type="scientific">Salpingoeca rosetta (strain ATCC 50818 / BSB-021)</name>
    <dbReference type="NCBI Taxonomy" id="946362"/>
    <lineage>
        <taxon>Eukaryota</taxon>
        <taxon>Choanoflagellata</taxon>
        <taxon>Craspedida</taxon>
        <taxon>Salpingoecidae</taxon>
        <taxon>Salpingoeca</taxon>
    </lineage>
</organism>
<dbReference type="eggNOG" id="KOG1441">
    <property type="taxonomic scope" value="Eukaryota"/>
</dbReference>
<proteinExistence type="predicted"/>
<feature type="transmembrane region" description="Helical" evidence="6">
    <location>
        <begin position="342"/>
        <end position="373"/>
    </location>
</feature>
<feature type="domain" description="Sugar phosphate transporter" evidence="7">
    <location>
        <begin position="78"/>
        <end position="374"/>
    </location>
</feature>
<feature type="compositionally biased region" description="Gly residues" evidence="5">
    <location>
        <begin position="56"/>
        <end position="68"/>
    </location>
</feature>
<keyword evidence="9" id="KW-1185">Reference proteome</keyword>
<gene>
    <name evidence="8" type="ORF">PTSG_01183</name>
</gene>
<dbReference type="AlphaFoldDB" id="F2U120"/>
<evidence type="ECO:0000313" key="8">
    <source>
        <dbReference type="EMBL" id="EGD80594.1"/>
    </source>
</evidence>
<keyword evidence="2 6" id="KW-0812">Transmembrane</keyword>
<accession>F2U120</accession>
<sequence>MSSLPSSATATATVPMPHHHHHQYHHHHHQQQGGLSSAALASMPQPPPGIKVARSRGGGSGSSSGGGGTKDDSFSLPLLFWMGSWYFCSLITLFMNKIILSSEGGNKYVLGITQMIMTAVLGAAKVYGPSAIAHVLGTRTSPKPNEITSAVRPYNTFWRDMIFVGVMRGLTVLFGLISLANVAVSFTETIKSSAPFFTVIFAQVILRQRTSWQVNVSLLPVMLGLALCSATELSFNTIGFLAAVANNVIDCIQNVFSKHLLKSMTPVQLQFYTSAAAAILQLPVLLYTLAPELKSASIPGNIWIMILIDAVFYHLQSVTAYFTMSLLTPVSQSVANTVKRALLIFLSILWFGNEISFLSGAGMVTVVFGVFLYNHCRLNYPAPQDSNSSSKTELPK</sequence>
<feature type="transmembrane region" description="Helical" evidence="6">
    <location>
        <begin position="302"/>
        <end position="322"/>
    </location>
</feature>
<dbReference type="GeneID" id="16077750"/>
<evidence type="ECO:0000256" key="2">
    <source>
        <dbReference type="ARBA" id="ARBA00022692"/>
    </source>
</evidence>
<evidence type="ECO:0000256" key="4">
    <source>
        <dbReference type="ARBA" id="ARBA00023136"/>
    </source>
</evidence>
<dbReference type="InterPro" id="IPR004853">
    <property type="entry name" value="Sugar_P_trans_dom"/>
</dbReference>
<dbReference type="Proteomes" id="UP000007799">
    <property type="component" value="Unassembled WGS sequence"/>
</dbReference>
<keyword evidence="3 6" id="KW-1133">Transmembrane helix</keyword>
<feature type="compositionally biased region" description="Basic residues" evidence="5">
    <location>
        <begin position="17"/>
        <end position="30"/>
    </location>
</feature>
<feature type="region of interest" description="Disordered" evidence="5">
    <location>
        <begin position="1"/>
        <end position="69"/>
    </location>
</feature>
<comment type="subcellular location">
    <subcellularLocation>
        <location evidence="1">Membrane</location>
        <topology evidence="1">Multi-pass membrane protein</topology>
    </subcellularLocation>
</comment>
<reference evidence="8" key="1">
    <citation type="submission" date="2009-08" db="EMBL/GenBank/DDBJ databases">
        <title>Annotation of Salpingoeca rosetta.</title>
        <authorList>
            <consortium name="The Broad Institute Genome Sequencing Platform"/>
            <person name="Russ C."/>
            <person name="Cuomo C."/>
            <person name="Burger G."/>
            <person name="Gray M.W."/>
            <person name="Holland P.W.H."/>
            <person name="King N."/>
            <person name="Lang F.B.F."/>
            <person name="Roger A.J."/>
            <person name="Ruiz-Trillo I."/>
            <person name="Young S.K."/>
            <person name="Zeng Q."/>
            <person name="Gargeya S."/>
            <person name="Alvarado L."/>
            <person name="Berlin A."/>
            <person name="Chapman S.B."/>
            <person name="Chen Z."/>
            <person name="Freedman E."/>
            <person name="Gellesch M."/>
            <person name="Goldberg J."/>
            <person name="Griggs A."/>
            <person name="Gujja S."/>
            <person name="Heilman E."/>
            <person name="Heiman D."/>
            <person name="Howarth C."/>
            <person name="Mehta T."/>
            <person name="Neiman D."/>
            <person name="Pearson M."/>
            <person name="Roberts A."/>
            <person name="Saif S."/>
            <person name="Shea T."/>
            <person name="Shenoy N."/>
            <person name="Sisk P."/>
            <person name="Stolte C."/>
            <person name="Sykes S."/>
            <person name="White J."/>
            <person name="Yandava C."/>
            <person name="Haas B."/>
            <person name="Nusbaum C."/>
            <person name="Birren B."/>
        </authorList>
    </citation>
    <scope>NUCLEOTIDE SEQUENCE [LARGE SCALE GENOMIC DNA]</scope>
    <source>
        <strain evidence="8">ATCC 50818</strain>
    </source>
</reference>
<feature type="transmembrane region" description="Helical" evidence="6">
    <location>
        <begin position="78"/>
        <end position="96"/>
    </location>
</feature>
<evidence type="ECO:0000256" key="6">
    <source>
        <dbReference type="SAM" id="Phobius"/>
    </source>
</evidence>
<protein>
    <submittedName>
        <fullName evidence="8">Solute carrier family 35 member E2</fullName>
    </submittedName>
</protein>
<evidence type="ECO:0000259" key="7">
    <source>
        <dbReference type="Pfam" id="PF03151"/>
    </source>
</evidence>
<dbReference type="RefSeq" id="XP_004997155.1">
    <property type="nucleotide sequence ID" value="XM_004997098.1"/>
</dbReference>
<feature type="transmembrane region" description="Helical" evidence="6">
    <location>
        <begin position="269"/>
        <end position="290"/>
    </location>
</feature>
<dbReference type="KEGG" id="sre:PTSG_01183"/>
<dbReference type="Pfam" id="PF03151">
    <property type="entry name" value="TPT"/>
    <property type="match status" value="1"/>
</dbReference>
<evidence type="ECO:0000256" key="3">
    <source>
        <dbReference type="ARBA" id="ARBA00022989"/>
    </source>
</evidence>